<dbReference type="Gene3D" id="1.20.1290.10">
    <property type="entry name" value="AhpD-like"/>
    <property type="match status" value="1"/>
</dbReference>
<dbReference type="PANTHER" id="PTHR33570:SF2">
    <property type="entry name" value="CARBOXYMUCONOLACTONE DECARBOXYLASE-LIKE DOMAIN-CONTAINING PROTEIN"/>
    <property type="match status" value="1"/>
</dbReference>
<protein>
    <submittedName>
        <fullName evidence="2">4-carboxymuconolactone decarboxylase</fullName>
        <ecNumber evidence="2">4.1.1.44</ecNumber>
    </submittedName>
</protein>
<dbReference type="InterPro" id="IPR052512">
    <property type="entry name" value="4CMD/NDH-1_regulator"/>
</dbReference>
<dbReference type="PANTHER" id="PTHR33570">
    <property type="entry name" value="4-CARBOXYMUCONOLACTONE DECARBOXYLASE FAMILY PROTEIN"/>
    <property type="match status" value="1"/>
</dbReference>
<dbReference type="EMBL" id="CP011971">
    <property type="protein sequence ID" value="AMN46251.1"/>
    <property type="molecule type" value="Genomic_DNA"/>
</dbReference>
<reference evidence="2 3" key="1">
    <citation type="submission" date="2015-06" db="EMBL/GenBank/DDBJ databases">
        <title>A Comprehensive Approach to Explore the Metabolic and Phylogenetic Diversity of Bacterial Steroid Degradation in the Environment: Testosterone as an Example.</title>
        <authorList>
            <person name="Yang F.-C."/>
            <person name="Chen Y.-L."/>
            <person name="Yu C.-P."/>
            <person name="Tang S.-L."/>
            <person name="Wang P.-H."/>
            <person name="Ismail W."/>
            <person name="Wang C.-H."/>
            <person name="Yang C.-Y."/>
            <person name="Chiang Y.-R."/>
        </authorList>
    </citation>
    <scope>NUCLEOTIDE SEQUENCE [LARGE SCALE GENOMIC DNA]</scope>
    <source>
        <strain evidence="2 3">DSM 18526</strain>
    </source>
</reference>
<dbReference type="AlphaFoldDB" id="A0A127F9D5"/>
<proteinExistence type="predicted"/>
<dbReference type="InterPro" id="IPR029032">
    <property type="entry name" value="AhpD-like"/>
</dbReference>
<evidence type="ECO:0000259" key="1">
    <source>
        <dbReference type="Pfam" id="PF02627"/>
    </source>
</evidence>
<keyword evidence="3" id="KW-1185">Reference proteome</keyword>
<name>A0A127F9D5_STEDE</name>
<keyword evidence="2" id="KW-0456">Lyase</keyword>
<dbReference type="Proteomes" id="UP000070250">
    <property type="component" value="Chromosome"/>
</dbReference>
<dbReference type="KEGG" id="sdf:ACG33_03845"/>
<dbReference type="GO" id="GO:0047575">
    <property type="term" value="F:4-carboxymuconolactone decarboxylase activity"/>
    <property type="evidence" value="ECO:0007669"/>
    <property type="project" value="UniProtKB-EC"/>
</dbReference>
<dbReference type="STRING" id="465721.ACG33_03845"/>
<dbReference type="EC" id="4.1.1.44" evidence="2"/>
<feature type="domain" description="Carboxymuconolactone decarboxylase-like" evidence="1">
    <location>
        <begin position="38"/>
        <end position="121"/>
    </location>
</feature>
<dbReference type="SUPFAM" id="SSF69118">
    <property type="entry name" value="AhpD-like"/>
    <property type="match status" value="1"/>
</dbReference>
<evidence type="ECO:0000313" key="2">
    <source>
        <dbReference type="EMBL" id="AMN46251.1"/>
    </source>
</evidence>
<gene>
    <name evidence="2" type="ORF">ACG33_03845</name>
</gene>
<organism evidence="2 3">
    <name type="scientific">Steroidobacter denitrificans</name>
    <dbReference type="NCBI Taxonomy" id="465721"/>
    <lineage>
        <taxon>Bacteria</taxon>
        <taxon>Pseudomonadati</taxon>
        <taxon>Pseudomonadota</taxon>
        <taxon>Gammaproteobacteria</taxon>
        <taxon>Steroidobacterales</taxon>
        <taxon>Steroidobacteraceae</taxon>
        <taxon>Steroidobacter</taxon>
    </lineage>
</organism>
<dbReference type="Pfam" id="PF02627">
    <property type="entry name" value="CMD"/>
    <property type="match status" value="1"/>
</dbReference>
<dbReference type="InterPro" id="IPR003779">
    <property type="entry name" value="CMD-like"/>
</dbReference>
<accession>A0A127F9D5</accession>
<dbReference type="GO" id="GO:0051920">
    <property type="term" value="F:peroxiredoxin activity"/>
    <property type="evidence" value="ECO:0007669"/>
    <property type="project" value="InterPro"/>
</dbReference>
<evidence type="ECO:0000313" key="3">
    <source>
        <dbReference type="Proteomes" id="UP000070250"/>
    </source>
</evidence>
<sequence>MTEGEAMSDSNRRARGAAMLQKVYAGIVPVPPEGKSAFADLMLEQLFAEVWTREALSVRDRRLLTMGVIAALGETNTWGIQVRAALANGELTAEQAREALIHLAQYAGYPRASGLLPVTEEAIAAANDAKS</sequence>